<keyword evidence="2" id="KW-1185">Reference proteome</keyword>
<dbReference type="Proteomes" id="UP000287224">
    <property type="component" value="Unassembled WGS sequence"/>
</dbReference>
<reference evidence="2" key="1">
    <citation type="submission" date="2018-12" db="EMBL/GenBank/DDBJ databases">
        <title>Tengunoibacter tsumagoiensis gen. nov., sp. nov., Dictyobacter kobayashii sp. nov., D. alpinus sp. nov., and D. joshuensis sp. nov. and description of Dictyobacteraceae fam. nov. within the order Ktedonobacterales isolated from Tengu-no-mugimeshi.</title>
        <authorList>
            <person name="Wang C.M."/>
            <person name="Zheng Y."/>
            <person name="Sakai Y."/>
            <person name="Toyoda A."/>
            <person name="Minakuchi Y."/>
            <person name="Abe K."/>
            <person name="Yokota A."/>
            <person name="Yabe S."/>
        </authorList>
    </citation>
    <scope>NUCLEOTIDE SEQUENCE [LARGE SCALE GENOMIC DNA]</scope>
    <source>
        <strain evidence="2">S-27</strain>
    </source>
</reference>
<dbReference type="EMBL" id="BIFQ01000002">
    <property type="protein sequence ID" value="GCE08212.1"/>
    <property type="molecule type" value="Genomic_DNA"/>
</dbReference>
<dbReference type="AlphaFoldDB" id="A0A401ZMX8"/>
<name>A0A401ZMX8_9CHLR</name>
<proteinExistence type="predicted"/>
<accession>A0A401ZMX8</accession>
<comment type="caution">
    <text evidence="1">The sequence shown here is derived from an EMBL/GenBank/DDBJ whole genome shotgun (WGS) entry which is preliminary data.</text>
</comment>
<evidence type="ECO:0000313" key="1">
    <source>
        <dbReference type="EMBL" id="GCE08212.1"/>
    </source>
</evidence>
<organism evidence="1 2">
    <name type="scientific">Dictyobacter aurantiacus</name>
    <dbReference type="NCBI Taxonomy" id="1936993"/>
    <lineage>
        <taxon>Bacteria</taxon>
        <taxon>Bacillati</taxon>
        <taxon>Chloroflexota</taxon>
        <taxon>Ktedonobacteria</taxon>
        <taxon>Ktedonobacterales</taxon>
        <taxon>Dictyobacteraceae</taxon>
        <taxon>Dictyobacter</taxon>
    </lineage>
</organism>
<sequence>MGNIPYVNGGGMHKAGLLRVRRSNSAKQAAILCRLQGHDRTEGTFTRLHGAALA</sequence>
<protein>
    <submittedName>
        <fullName evidence="1">Uncharacterized protein</fullName>
    </submittedName>
</protein>
<gene>
    <name evidence="1" type="ORF">KDAU_55410</name>
</gene>
<evidence type="ECO:0000313" key="2">
    <source>
        <dbReference type="Proteomes" id="UP000287224"/>
    </source>
</evidence>